<sequence>MTGLDAAVQDLNPLQRAFNLFIMNLPVGDLTELVDYVRQPDDDTPPFSQNLILKQTTEVLKAVSCNDNGRGTSSSPTSSNRSGRSPKNGDKKLRPLNSFIAYRSFYSTIFTDMTQKSKSGIIKYLWQIDPYKAKWAILAKAYSILRDDYGKDVSLDTFLELTVPFIGLILPGDYLQAMGCQITTSEDQQYHVQRMSSDFPDLPNSATNYSVIDIVKYCYERGYVEEFRHLEEHEINTQVPFAARPNLAIQTDQGPINLDNIDRAIHSDDVSRPDNGAEMDPIKSFLSVRQPARTQYELFKMLDGAVVDLSEVNAGDPDFYAPFNPAVQAFPTFDPMSHDPFDGYDISEMNF</sequence>
<feature type="region of interest" description="Disordered" evidence="6">
    <location>
        <begin position="64"/>
        <end position="92"/>
    </location>
</feature>
<dbReference type="InterPro" id="IPR006856">
    <property type="entry name" value="MATalpha_HMGbox"/>
</dbReference>
<comment type="subcellular location">
    <subcellularLocation>
        <location evidence="5">Nucleus</location>
    </subcellularLocation>
</comment>
<protein>
    <recommendedName>
        <fullName evidence="7">Alpha box domain-containing protein</fullName>
    </recommendedName>
</protein>
<dbReference type="RefSeq" id="XP_035350096.1">
    <property type="nucleotide sequence ID" value="XM_035494203.1"/>
</dbReference>
<evidence type="ECO:0000313" key="9">
    <source>
        <dbReference type="Proteomes" id="UP000509510"/>
    </source>
</evidence>
<dbReference type="GO" id="GO:0008301">
    <property type="term" value="F:DNA binding, bending"/>
    <property type="evidence" value="ECO:0007669"/>
    <property type="project" value="InterPro"/>
</dbReference>
<keyword evidence="3 5" id="KW-0804">Transcription</keyword>
<dbReference type="Proteomes" id="UP000509510">
    <property type="component" value="Chromosome VI"/>
</dbReference>
<proteinExistence type="inferred from homology"/>
<feature type="compositionally biased region" description="Low complexity" evidence="6">
    <location>
        <begin position="68"/>
        <end position="86"/>
    </location>
</feature>
<evidence type="ECO:0000256" key="2">
    <source>
        <dbReference type="ARBA" id="ARBA00023125"/>
    </source>
</evidence>
<evidence type="ECO:0000259" key="7">
    <source>
        <dbReference type="PROSITE" id="PS51325"/>
    </source>
</evidence>
<accession>A0A7H8RBW2</accession>
<dbReference type="OrthoDB" id="5398665at2759"/>
<name>A0A7H8RBW2_TALRU</name>
<dbReference type="EMBL" id="CP055903">
    <property type="protein sequence ID" value="QKX63922.1"/>
    <property type="molecule type" value="Genomic_DNA"/>
</dbReference>
<evidence type="ECO:0000256" key="4">
    <source>
        <dbReference type="ARBA" id="ARBA00023242"/>
    </source>
</evidence>
<feature type="domain" description="Alpha box" evidence="7">
    <location>
        <begin position="91"/>
        <end position="146"/>
    </location>
</feature>
<evidence type="ECO:0000313" key="8">
    <source>
        <dbReference type="EMBL" id="QKX63922.1"/>
    </source>
</evidence>
<keyword evidence="4 5" id="KW-0539">Nucleus</keyword>
<reference evidence="9" key="1">
    <citation type="submission" date="2020-06" db="EMBL/GenBank/DDBJ databases">
        <title>A chromosome-scale genome assembly of Talaromyces rugulosus W13939.</title>
        <authorList>
            <person name="Wang B."/>
            <person name="Guo L."/>
            <person name="Ye K."/>
            <person name="Wang L."/>
        </authorList>
    </citation>
    <scope>NUCLEOTIDE SEQUENCE [LARGE SCALE GENOMIC DNA]</scope>
    <source>
        <strain evidence="9">W13939</strain>
    </source>
</reference>
<evidence type="ECO:0000256" key="5">
    <source>
        <dbReference type="RuleBase" id="RU003516"/>
    </source>
</evidence>
<keyword evidence="2 5" id="KW-0238">DNA-binding</keyword>
<dbReference type="GO" id="GO:0045895">
    <property type="term" value="P:positive regulation of mating-type specific transcription, DNA-templated"/>
    <property type="evidence" value="ECO:0007669"/>
    <property type="project" value="InterPro"/>
</dbReference>
<dbReference type="GO" id="GO:0005634">
    <property type="term" value="C:nucleus"/>
    <property type="evidence" value="ECO:0007669"/>
    <property type="project" value="UniProtKB-SubCell"/>
</dbReference>
<keyword evidence="1 5" id="KW-0805">Transcription regulation</keyword>
<dbReference type="KEGG" id="trg:TRUGW13939_11094"/>
<dbReference type="GeneID" id="55998573"/>
<evidence type="ECO:0000256" key="6">
    <source>
        <dbReference type="SAM" id="MobiDB-lite"/>
    </source>
</evidence>
<evidence type="ECO:0000256" key="3">
    <source>
        <dbReference type="ARBA" id="ARBA00023163"/>
    </source>
</evidence>
<dbReference type="PROSITE" id="PS51325">
    <property type="entry name" value="ALPHA_BOX"/>
    <property type="match status" value="1"/>
</dbReference>
<evidence type="ECO:0000256" key="1">
    <source>
        <dbReference type="ARBA" id="ARBA00023015"/>
    </source>
</evidence>
<dbReference type="AlphaFoldDB" id="A0A7H8RBW2"/>
<comment type="similarity">
    <text evidence="5">Belongs to the MATALPHA1 family.</text>
</comment>
<keyword evidence="9" id="KW-1185">Reference proteome</keyword>
<dbReference type="Pfam" id="PF04769">
    <property type="entry name" value="MATalpha_HMGbox"/>
    <property type="match status" value="1"/>
</dbReference>
<gene>
    <name evidence="8" type="ORF">TRUGW13939_11094</name>
</gene>
<organism evidence="8 9">
    <name type="scientific">Talaromyces rugulosus</name>
    <name type="common">Penicillium rugulosum</name>
    <dbReference type="NCBI Taxonomy" id="121627"/>
    <lineage>
        <taxon>Eukaryota</taxon>
        <taxon>Fungi</taxon>
        <taxon>Dikarya</taxon>
        <taxon>Ascomycota</taxon>
        <taxon>Pezizomycotina</taxon>
        <taxon>Eurotiomycetes</taxon>
        <taxon>Eurotiomycetidae</taxon>
        <taxon>Eurotiales</taxon>
        <taxon>Trichocomaceae</taxon>
        <taxon>Talaromyces</taxon>
        <taxon>Talaromyces sect. Islandici</taxon>
    </lineage>
</organism>